<sequence length="117" mass="13079">MLIGTILRASIPMYDCRLCRARPFGLPVSVYVTFNFLPNAFLIKTLYISTTLRFPLILVDSLVVTVSADTDSTCFSTDSSDSGQVFTSASSTDFFFLSDFPFFLEPMASYNLLIKQK</sequence>
<organism evidence="1 2">
    <name type="scientific">Rosa chinensis</name>
    <name type="common">China rose</name>
    <dbReference type="NCBI Taxonomy" id="74649"/>
    <lineage>
        <taxon>Eukaryota</taxon>
        <taxon>Viridiplantae</taxon>
        <taxon>Streptophyta</taxon>
        <taxon>Embryophyta</taxon>
        <taxon>Tracheophyta</taxon>
        <taxon>Spermatophyta</taxon>
        <taxon>Magnoliopsida</taxon>
        <taxon>eudicotyledons</taxon>
        <taxon>Gunneridae</taxon>
        <taxon>Pentapetalae</taxon>
        <taxon>rosids</taxon>
        <taxon>fabids</taxon>
        <taxon>Rosales</taxon>
        <taxon>Rosaceae</taxon>
        <taxon>Rosoideae</taxon>
        <taxon>Rosoideae incertae sedis</taxon>
        <taxon>Rosa</taxon>
    </lineage>
</organism>
<dbReference type="EMBL" id="PDCK01000044">
    <property type="protein sequence ID" value="PRQ23734.1"/>
    <property type="molecule type" value="Genomic_DNA"/>
</dbReference>
<dbReference type="Proteomes" id="UP000238479">
    <property type="component" value="Chromosome 6"/>
</dbReference>
<protein>
    <submittedName>
        <fullName evidence="1">Uncharacterized protein</fullName>
    </submittedName>
</protein>
<reference evidence="1 2" key="1">
    <citation type="journal article" date="2018" name="Nat. Genet.">
        <title>The Rosa genome provides new insights in the design of modern roses.</title>
        <authorList>
            <person name="Bendahmane M."/>
        </authorList>
    </citation>
    <scope>NUCLEOTIDE SEQUENCE [LARGE SCALE GENOMIC DNA]</scope>
    <source>
        <strain evidence="2">cv. Old Blush</strain>
    </source>
</reference>
<dbReference type="Gramene" id="PRQ23734">
    <property type="protein sequence ID" value="PRQ23734"/>
    <property type="gene ID" value="RchiOBHm_Chr6g0264631"/>
</dbReference>
<comment type="caution">
    <text evidence="1">The sequence shown here is derived from an EMBL/GenBank/DDBJ whole genome shotgun (WGS) entry which is preliminary data.</text>
</comment>
<accession>A0A2P6PP84</accession>
<gene>
    <name evidence="1" type="ORF">RchiOBHm_Chr6g0264631</name>
</gene>
<evidence type="ECO:0000313" key="1">
    <source>
        <dbReference type="EMBL" id="PRQ23734.1"/>
    </source>
</evidence>
<evidence type="ECO:0000313" key="2">
    <source>
        <dbReference type="Proteomes" id="UP000238479"/>
    </source>
</evidence>
<dbReference type="AlphaFoldDB" id="A0A2P6PP84"/>
<keyword evidence="2" id="KW-1185">Reference proteome</keyword>
<name>A0A2P6PP84_ROSCH</name>
<proteinExistence type="predicted"/>